<feature type="transmembrane region" description="Helical" evidence="7">
    <location>
        <begin position="50"/>
        <end position="71"/>
    </location>
</feature>
<organism evidence="9 10">
    <name type="scientific">Peptacetobacter hominis</name>
    <dbReference type="NCBI Taxonomy" id="2743610"/>
    <lineage>
        <taxon>Bacteria</taxon>
        <taxon>Bacillati</taxon>
        <taxon>Bacillota</taxon>
        <taxon>Clostridia</taxon>
        <taxon>Peptostreptococcales</taxon>
        <taxon>Peptostreptococcaceae</taxon>
        <taxon>Peptacetobacter</taxon>
    </lineage>
</organism>
<dbReference type="InterPro" id="IPR051311">
    <property type="entry name" value="DedA_domain"/>
</dbReference>
<evidence type="ECO:0000259" key="8">
    <source>
        <dbReference type="Pfam" id="PF09335"/>
    </source>
</evidence>
<dbReference type="GO" id="GO:0005886">
    <property type="term" value="C:plasma membrane"/>
    <property type="evidence" value="ECO:0007669"/>
    <property type="project" value="UniProtKB-SubCell"/>
</dbReference>
<keyword evidence="4 7" id="KW-0812">Transmembrane</keyword>
<evidence type="ECO:0000256" key="5">
    <source>
        <dbReference type="ARBA" id="ARBA00022989"/>
    </source>
</evidence>
<evidence type="ECO:0000256" key="7">
    <source>
        <dbReference type="SAM" id="Phobius"/>
    </source>
</evidence>
<dbReference type="AlphaFoldDB" id="A0A544QWK7"/>
<feature type="transmembrane region" description="Helical" evidence="7">
    <location>
        <begin position="12"/>
        <end position="30"/>
    </location>
</feature>
<keyword evidence="3" id="KW-1003">Cell membrane</keyword>
<sequence length="199" mass="22383">MEAGIIYIVNKFGYLGIGILMAIENIFPPIPSEGVLTFGGFATTYTELTTIGVIITSTIGSVIGAIFLYYVGKLMTKEKMENFIDGKYGKMLKLKKDDVRKGYKWFNKHGYKAVFIGRFVPIIRSIISVPAGASKMDMKKFLILTTLGTIIWNTILVNIGSMLGSAWNNIEEYMNRYTLIILAVIPIVFIVYLVRKKRK</sequence>
<reference evidence="9 10" key="1">
    <citation type="submission" date="2019-02" db="EMBL/GenBank/DDBJ databases">
        <title>Peptostreptococcaceae bacterium ZHW00191 nov., a new bacterium isolated from the human gut.</title>
        <authorList>
            <person name="Zhou H.-W."/>
            <person name="Chen X.-J."/>
        </authorList>
    </citation>
    <scope>NUCLEOTIDE SEQUENCE [LARGE SCALE GENOMIC DNA]</scope>
    <source>
        <strain evidence="9 10">ZHW00191</strain>
    </source>
</reference>
<dbReference type="Proteomes" id="UP000317863">
    <property type="component" value="Unassembled WGS sequence"/>
</dbReference>
<evidence type="ECO:0000313" key="9">
    <source>
        <dbReference type="EMBL" id="TQQ85079.1"/>
    </source>
</evidence>
<evidence type="ECO:0000256" key="1">
    <source>
        <dbReference type="ARBA" id="ARBA00004651"/>
    </source>
</evidence>
<evidence type="ECO:0000256" key="2">
    <source>
        <dbReference type="ARBA" id="ARBA00010792"/>
    </source>
</evidence>
<comment type="caution">
    <text evidence="9">The sequence shown here is derived from an EMBL/GenBank/DDBJ whole genome shotgun (WGS) entry which is preliminary data.</text>
</comment>
<feature type="domain" description="VTT" evidence="8">
    <location>
        <begin position="30"/>
        <end position="161"/>
    </location>
</feature>
<keyword evidence="10" id="KW-1185">Reference proteome</keyword>
<feature type="transmembrane region" description="Helical" evidence="7">
    <location>
        <begin position="176"/>
        <end position="194"/>
    </location>
</feature>
<keyword evidence="5 7" id="KW-1133">Transmembrane helix</keyword>
<accession>A0A544QWK7</accession>
<evidence type="ECO:0000256" key="4">
    <source>
        <dbReference type="ARBA" id="ARBA00022692"/>
    </source>
</evidence>
<comment type="similarity">
    <text evidence="2">Belongs to the DedA family.</text>
</comment>
<dbReference type="OrthoDB" id="9813426at2"/>
<keyword evidence="6 7" id="KW-0472">Membrane</keyword>
<evidence type="ECO:0000256" key="6">
    <source>
        <dbReference type="ARBA" id="ARBA00023136"/>
    </source>
</evidence>
<dbReference type="PANTHER" id="PTHR42709:SF6">
    <property type="entry name" value="UNDECAPRENYL PHOSPHATE TRANSPORTER A"/>
    <property type="match status" value="1"/>
</dbReference>
<dbReference type="PANTHER" id="PTHR42709">
    <property type="entry name" value="ALKALINE PHOSPHATASE LIKE PROTEIN"/>
    <property type="match status" value="1"/>
</dbReference>
<comment type="subcellular location">
    <subcellularLocation>
        <location evidence="1">Cell membrane</location>
        <topology evidence="1">Multi-pass membrane protein</topology>
    </subcellularLocation>
</comment>
<proteinExistence type="inferred from homology"/>
<protein>
    <submittedName>
        <fullName evidence="9">DedA family protein</fullName>
    </submittedName>
</protein>
<name>A0A544QWK7_9FIRM</name>
<dbReference type="EMBL" id="SGJB01000004">
    <property type="protein sequence ID" value="TQQ85079.1"/>
    <property type="molecule type" value="Genomic_DNA"/>
</dbReference>
<gene>
    <name evidence="9" type="ORF">EXD82_03000</name>
</gene>
<feature type="transmembrane region" description="Helical" evidence="7">
    <location>
        <begin position="141"/>
        <end position="164"/>
    </location>
</feature>
<evidence type="ECO:0000256" key="3">
    <source>
        <dbReference type="ARBA" id="ARBA00022475"/>
    </source>
</evidence>
<evidence type="ECO:0000313" key="10">
    <source>
        <dbReference type="Proteomes" id="UP000317863"/>
    </source>
</evidence>
<dbReference type="InterPro" id="IPR032816">
    <property type="entry name" value="VTT_dom"/>
</dbReference>
<dbReference type="Pfam" id="PF09335">
    <property type="entry name" value="VTT_dom"/>
    <property type="match status" value="1"/>
</dbReference>
<dbReference type="RefSeq" id="WP_142535436.1">
    <property type="nucleotide sequence ID" value="NZ_SGJB01000004.1"/>
</dbReference>